<dbReference type="Proteomes" id="UP000676885">
    <property type="component" value="Chromosome"/>
</dbReference>
<feature type="transmembrane region" description="Helical" evidence="7">
    <location>
        <begin position="415"/>
        <end position="439"/>
    </location>
</feature>
<evidence type="ECO:0000313" key="8">
    <source>
        <dbReference type="EMBL" id="QWC11319.1"/>
    </source>
</evidence>
<feature type="transmembrane region" description="Helical" evidence="7">
    <location>
        <begin position="81"/>
        <end position="102"/>
    </location>
</feature>
<organism evidence="8 9">
    <name type="scientific">Arthrobacter jiangjiafuii</name>
    <dbReference type="NCBI Taxonomy" id="2817475"/>
    <lineage>
        <taxon>Bacteria</taxon>
        <taxon>Bacillati</taxon>
        <taxon>Actinomycetota</taxon>
        <taxon>Actinomycetes</taxon>
        <taxon>Micrococcales</taxon>
        <taxon>Micrococcaceae</taxon>
        <taxon>Arthrobacter</taxon>
    </lineage>
</organism>
<evidence type="ECO:0000256" key="4">
    <source>
        <dbReference type="ARBA" id="ARBA00022989"/>
    </source>
</evidence>
<dbReference type="AlphaFoldDB" id="A0A975M7W7"/>
<proteinExistence type="inferred from homology"/>
<feature type="transmembrane region" description="Helical" evidence="7">
    <location>
        <begin position="302"/>
        <end position="331"/>
    </location>
</feature>
<name>A0A975M7W7_9MICC</name>
<dbReference type="InterPro" id="IPR030191">
    <property type="entry name" value="CodB"/>
</dbReference>
<protein>
    <submittedName>
        <fullName evidence="8">Cytosine permease</fullName>
    </submittedName>
</protein>
<feature type="transmembrane region" description="Helical" evidence="7">
    <location>
        <begin position="55"/>
        <end position="75"/>
    </location>
</feature>
<comment type="similarity">
    <text evidence="2">Belongs to the purine-cytosine permease (2.A.39) family.</text>
</comment>
<dbReference type="RefSeq" id="WP_210230995.1">
    <property type="nucleotide sequence ID" value="NZ_CP076022.1"/>
</dbReference>
<feature type="region of interest" description="Disordered" evidence="6">
    <location>
        <begin position="471"/>
        <end position="506"/>
    </location>
</feature>
<feature type="compositionally biased region" description="Polar residues" evidence="6">
    <location>
        <begin position="1"/>
        <end position="21"/>
    </location>
</feature>
<evidence type="ECO:0000256" key="5">
    <source>
        <dbReference type="ARBA" id="ARBA00023136"/>
    </source>
</evidence>
<dbReference type="EMBL" id="CP076022">
    <property type="protein sequence ID" value="QWC11319.1"/>
    <property type="molecule type" value="Genomic_DNA"/>
</dbReference>
<evidence type="ECO:0000313" key="9">
    <source>
        <dbReference type="Proteomes" id="UP000676885"/>
    </source>
</evidence>
<sequence>MTSSASGTGRLTASAPGTASDTGARGSAWTRLNHRLDGNSEGYGPLRGTLGTGRIGMIWLAANLVVTTLLTGTLFVPGVTWLTAVGMIILGTVIGGTVLVLIGNIGTRTGLPTMSLTKGAFGLRGSFVAVAANVVILMGWSWVQAMLAGVTVDFLVQRATGFSNPILFSVLCQLLVVALAIFGHKGIARVEPWLALVILAIMGYIFTVSFSTFPLADFTAIPADPSAGWSAITVLDVVIATAISWTVLSAEFNRLARTQTAGVVGSATGYLLSTVLAMVLGATAIGYVVLDGGEAVGFEPAVIVGIFGAPLAVVIFLSVMATNTMVVYGMVSSVVNMVPSRKIRFLPTALILGAVSILGSTWLGLLDSFTSFLTVIGSLFIPVFAVMIADYYLVNKASYDSDILRARGGRYWFRSGFNIPALVTWLLGAAVSLLLTYAVTSPVGATIPTFVVSFAVYAGWCAAAGKTVSGRPVSRHLSDTQNDDQNDARKAEPNPGEPATGAHSGS</sequence>
<dbReference type="KEGG" id="ajg:KKR91_07110"/>
<evidence type="ECO:0000256" key="6">
    <source>
        <dbReference type="SAM" id="MobiDB-lite"/>
    </source>
</evidence>
<accession>A0A975M7W7</accession>
<comment type="subcellular location">
    <subcellularLocation>
        <location evidence="1">Membrane</location>
        <topology evidence="1">Multi-pass membrane protein</topology>
    </subcellularLocation>
</comment>
<keyword evidence="4 7" id="KW-1133">Transmembrane helix</keyword>
<evidence type="ECO:0000256" key="3">
    <source>
        <dbReference type="ARBA" id="ARBA00022692"/>
    </source>
</evidence>
<keyword evidence="3 7" id="KW-0812">Transmembrane</keyword>
<dbReference type="GO" id="GO:0005886">
    <property type="term" value="C:plasma membrane"/>
    <property type="evidence" value="ECO:0007669"/>
    <property type="project" value="TreeGrafter"/>
</dbReference>
<feature type="region of interest" description="Disordered" evidence="6">
    <location>
        <begin position="1"/>
        <end position="25"/>
    </location>
</feature>
<dbReference type="InterPro" id="IPR001248">
    <property type="entry name" value="Pur-cyt_permease"/>
</dbReference>
<reference evidence="8 9" key="1">
    <citation type="submission" date="2021-05" db="EMBL/GenBank/DDBJ databases">
        <title>Novel species in genus Arthrobacter.</title>
        <authorList>
            <person name="Zhang G."/>
        </authorList>
    </citation>
    <scope>NUCLEOTIDE SEQUENCE [LARGE SCALE GENOMIC DNA]</scope>
    <source>
        <strain evidence="9">zg-ZUI227</strain>
    </source>
</reference>
<feature type="transmembrane region" description="Helical" evidence="7">
    <location>
        <begin position="194"/>
        <end position="215"/>
    </location>
</feature>
<feature type="transmembrane region" description="Helical" evidence="7">
    <location>
        <begin position="269"/>
        <end position="290"/>
    </location>
</feature>
<keyword evidence="9" id="KW-1185">Reference proteome</keyword>
<evidence type="ECO:0000256" key="2">
    <source>
        <dbReference type="ARBA" id="ARBA00008974"/>
    </source>
</evidence>
<evidence type="ECO:0000256" key="1">
    <source>
        <dbReference type="ARBA" id="ARBA00004141"/>
    </source>
</evidence>
<dbReference type="Pfam" id="PF02133">
    <property type="entry name" value="Transp_cyt_pur"/>
    <property type="match status" value="1"/>
</dbReference>
<gene>
    <name evidence="8" type="ORF">KKR91_07110</name>
</gene>
<feature type="transmembrane region" description="Helical" evidence="7">
    <location>
        <begin position="445"/>
        <end position="465"/>
    </location>
</feature>
<feature type="transmembrane region" description="Helical" evidence="7">
    <location>
        <begin position="371"/>
        <end position="394"/>
    </location>
</feature>
<feature type="transmembrane region" description="Helical" evidence="7">
    <location>
        <begin position="162"/>
        <end position="182"/>
    </location>
</feature>
<dbReference type="Gene3D" id="1.10.4160.10">
    <property type="entry name" value="Hydantoin permease"/>
    <property type="match status" value="1"/>
</dbReference>
<feature type="transmembrane region" description="Helical" evidence="7">
    <location>
        <begin position="227"/>
        <end position="248"/>
    </location>
</feature>
<dbReference type="PANTHER" id="PTHR30569:SF0">
    <property type="entry name" value="CYTOSINE PERMEASE"/>
    <property type="match status" value="1"/>
</dbReference>
<evidence type="ECO:0000256" key="7">
    <source>
        <dbReference type="SAM" id="Phobius"/>
    </source>
</evidence>
<feature type="transmembrane region" description="Helical" evidence="7">
    <location>
        <begin position="343"/>
        <end position="365"/>
    </location>
</feature>
<feature type="transmembrane region" description="Helical" evidence="7">
    <location>
        <begin position="123"/>
        <end position="142"/>
    </location>
</feature>
<dbReference type="GO" id="GO:0015209">
    <property type="term" value="F:cytosine transmembrane transporter activity"/>
    <property type="evidence" value="ECO:0007669"/>
    <property type="project" value="InterPro"/>
</dbReference>
<dbReference type="PANTHER" id="PTHR30569">
    <property type="entry name" value="CYTOSINE TRANSPORTER CODB"/>
    <property type="match status" value="1"/>
</dbReference>
<keyword evidence="5 7" id="KW-0472">Membrane</keyword>